<accession>J9F1W1</accession>
<evidence type="ECO:0000256" key="1">
    <source>
        <dbReference type="ARBA" id="ARBA00022669"/>
    </source>
</evidence>
<name>J9F1W1_WUCBA</name>
<evidence type="ECO:0000256" key="6">
    <source>
        <dbReference type="SAM" id="MobiDB-lite"/>
    </source>
</evidence>
<dbReference type="PANTHER" id="PTHR23301">
    <property type="entry name" value="CHITIN BINDING PERITROPHIN-A"/>
    <property type="match status" value="1"/>
</dbReference>
<feature type="domain" description="Chitin-binding type-2" evidence="7">
    <location>
        <begin position="203"/>
        <end position="256"/>
    </location>
</feature>
<comment type="caution">
    <text evidence="8">The sequence shown here is derived from an EMBL/GenBank/DDBJ whole genome shotgun (WGS) entry which is preliminary data.</text>
</comment>
<feature type="region of interest" description="Disordered" evidence="6">
    <location>
        <begin position="773"/>
        <end position="813"/>
    </location>
</feature>
<feature type="domain" description="Chitin-binding type-2" evidence="7">
    <location>
        <begin position="455"/>
        <end position="508"/>
    </location>
</feature>
<feature type="domain" description="Chitin-binding type-2" evidence="7">
    <location>
        <begin position="371"/>
        <end position="424"/>
    </location>
</feature>
<feature type="region of interest" description="Disordered" evidence="6">
    <location>
        <begin position="288"/>
        <end position="307"/>
    </location>
</feature>
<evidence type="ECO:0000256" key="4">
    <source>
        <dbReference type="ARBA" id="ARBA00023157"/>
    </source>
</evidence>
<sequence length="879" mass="97937">MVYDSKFHRCGNSAEIQSCTQTESLPQKPLNNSFGMIVKDNDKFCDGRPDANYAAGLCSTIFFHHMRKLLMSCPEKLVYDESTNRCEEPKNLAECRNSSAIPKNISSAEQDIEERLISSTITPLCVGRKDNIYPLDFCLQSYLQCYNQKEIVKHCPDNMLFDGNVAACVPKATCNRIITSSNEKHENAGNDDSKIRILTETALPRCYEMADGNYSAGCVPDFITCIGGSAIHKKCPDSMVFSNILRECVSYEKCAFLMYRVLASFHPSHRVDNHKEIKFLTEWGKDESAMNTPSVSDPELSLPEANTSVSSDDVNYCEYVRVQCTNEPTINGKVDQMPIEKQPETVVESQFQEENGDRLCVPEVSGSRIDSVRCDNLDDGLYALDCSDKVAVCSGGWKRIYGCPQGQFFIPALGKCDETWKCVDTNPCGSGFIGVVYLGKTESIKPSLSSSSVGDLSCANRDDGNYGRQCSPMFVKCLHKIPILMRCQTGRLFDQRSSRCISLDRCPMLSTTLDIGKVRCVENERFEIGICNDYYYACSNGKFVLYKCPPGHTFDAIHGVCSSKCGFLTNTPGCNPGEIISLGSCKNTYLKCNAKRTFEVGYCMENKLFDSASLTCRFRYEIAECVGNPMKQVGIISAAALHRVYDSFKHPLQFNPYLALNQQNRNPYRLRLRSPYAQSAKIAPYQNPNTLSGMLRAPSSNVFIPQMARKQHTSHVFRNLRAQMRNVKDTFRVVPFPLGSIPNIQNLGIIDQFQLPSNFPMYSFVASRPPPSYNPAATSSSNYDGATNRNGAVDSVEGSGEGDNTSAVTDGGRVKRDASFETELIEFGTGLEKKLETDLDMELENDYFESEPDLCPSKTYSINLTLGVCRPSYIFCNVK</sequence>
<keyword evidence="5" id="KW-0325">Glycoprotein</keyword>
<dbReference type="AlphaFoldDB" id="J9F1W1"/>
<reference evidence="9" key="1">
    <citation type="submission" date="2012-08" db="EMBL/GenBank/DDBJ databases">
        <title>The Genome Sequence of Wuchereria bancrofti.</title>
        <authorList>
            <person name="Nutman T.B."/>
            <person name="Fink D.L."/>
            <person name="Russ C."/>
            <person name="Young S."/>
            <person name="Zeng Q."/>
            <person name="Koehrsen M."/>
            <person name="Alvarado L."/>
            <person name="Berlin A."/>
            <person name="Chapman S.B."/>
            <person name="Chen Z."/>
            <person name="Freedman E."/>
            <person name="Gellesch M."/>
            <person name="Goldberg J."/>
            <person name="Griggs A."/>
            <person name="Gujja S."/>
            <person name="Heilman E.R."/>
            <person name="Heiman D."/>
            <person name="Hepburn T."/>
            <person name="Howarth C."/>
            <person name="Jen D."/>
            <person name="Larson L."/>
            <person name="Lewis B."/>
            <person name="Mehta T."/>
            <person name="Park D."/>
            <person name="Pearson M."/>
            <person name="Roberts A."/>
            <person name="Saif S."/>
            <person name="Shea T."/>
            <person name="Shenoy N."/>
            <person name="Sisk P."/>
            <person name="Stolte C."/>
            <person name="Sykes S."/>
            <person name="Walk T."/>
            <person name="White J."/>
            <person name="Yandava C."/>
            <person name="Haas B."/>
            <person name="Henn M.R."/>
            <person name="Nusbaum C."/>
            <person name="Birren B."/>
        </authorList>
    </citation>
    <scope>NUCLEOTIDE SEQUENCE [LARGE SCALE GENOMIC DNA]</scope>
    <source>
        <strain evidence="9">NA</strain>
    </source>
</reference>
<evidence type="ECO:0000256" key="5">
    <source>
        <dbReference type="ARBA" id="ARBA00023180"/>
    </source>
</evidence>
<keyword evidence="1" id="KW-0147">Chitin-binding</keyword>
<protein>
    <recommendedName>
        <fullName evidence="7">Chitin-binding type-2 domain-containing protein</fullName>
    </recommendedName>
</protein>
<feature type="domain" description="Chitin-binding type-2" evidence="7">
    <location>
        <begin position="517"/>
        <end position="561"/>
    </location>
</feature>
<dbReference type="Proteomes" id="UP000004810">
    <property type="component" value="Unassembled WGS sequence"/>
</dbReference>
<keyword evidence="3" id="KW-0677">Repeat</keyword>
<evidence type="ECO:0000256" key="2">
    <source>
        <dbReference type="ARBA" id="ARBA00022729"/>
    </source>
</evidence>
<dbReference type="EMBL" id="ADBV01003730">
    <property type="protein sequence ID" value="EJW81339.1"/>
    <property type="molecule type" value="Genomic_DNA"/>
</dbReference>
<dbReference type="InterPro" id="IPR036508">
    <property type="entry name" value="Chitin-bd_dom_sf"/>
</dbReference>
<dbReference type="GO" id="GO:0008061">
    <property type="term" value="F:chitin binding"/>
    <property type="evidence" value="ECO:0007669"/>
    <property type="project" value="UniProtKB-KW"/>
</dbReference>
<organism evidence="8 9">
    <name type="scientific">Wuchereria bancrofti</name>
    <dbReference type="NCBI Taxonomy" id="6293"/>
    <lineage>
        <taxon>Eukaryota</taxon>
        <taxon>Metazoa</taxon>
        <taxon>Ecdysozoa</taxon>
        <taxon>Nematoda</taxon>
        <taxon>Chromadorea</taxon>
        <taxon>Rhabditida</taxon>
        <taxon>Spirurina</taxon>
        <taxon>Spiruromorpha</taxon>
        <taxon>Filarioidea</taxon>
        <taxon>Onchocercidae</taxon>
        <taxon>Wuchereria</taxon>
    </lineage>
</organism>
<dbReference type="GO" id="GO:0005576">
    <property type="term" value="C:extracellular region"/>
    <property type="evidence" value="ECO:0007669"/>
    <property type="project" value="InterPro"/>
</dbReference>
<evidence type="ECO:0000259" key="7">
    <source>
        <dbReference type="PROSITE" id="PS50940"/>
    </source>
</evidence>
<gene>
    <name evidence="8" type="ORF">WUBG_07752</name>
</gene>
<dbReference type="SUPFAM" id="SSF57625">
    <property type="entry name" value="Invertebrate chitin-binding proteins"/>
    <property type="match status" value="6"/>
</dbReference>
<dbReference type="InterPro" id="IPR051940">
    <property type="entry name" value="Chitin_bind-dev_reg"/>
</dbReference>
<feature type="domain" description="Chitin-binding type-2" evidence="7">
    <location>
        <begin position="571"/>
        <end position="627"/>
    </location>
</feature>
<dbReference type="Pfam" id="PF01607">
    <property type="entry name" value="CBM_14"/>
    <property type="match status" value="6"/>
</dbReference>
<dbReference type="SMART" id="SM00494">
    <property type="entry name" value="ChtBD2"/>
    <property type="match status" value="7"/>
</dbReference>
<evidence type="ECO:0000313" key="9">
    <source>
        <dbReference type="Proteomes" id="UP000004810"/>
    </source>
</evidence>
<dbReference type="PANTHER" id="PTHR23301:SF0">
    <property type="entry name" value="CHITIN-BINDING TYPE-2 DOMAIN-CONTAINING PROTEIN-RELATED"/>
    <property type="match status" value="1"/>
</dbReference>
<keyword evidence="4" id="KW-1015">Disulfide bond</keyword>
<feature type="domain" description="Chitin-binding type-2" evidence="7">
    <location>
        <begin position="122"/>
        <end position="176"/>
    </location>
</feature>
<evidence type="ECO:0000256" key="3">
    <source>
        <dbReference type="ARBA" id="ARBA00022737"/>
    </source>
</evidence>
<dbReference type="InterPro" id="IPR002557">
    <property type="entry name" value="Chitin-bd_dom"/>
</dbReference>
<feature type="compositionally biased region" description="Polar residues" evidence="6">
    <location>
        <begin position="775"/>
        <end position="790"/>
    </location>
</feature>
<proteinExistence type="predicted"/>
<feature type="non-terminal residue" evidence="8">
    <location>
        <position position="879"/>
    </location>
</feature>
<evidence type="ECO:0000313" key="8">
    <source>
        <dbReference type="EMBL" id="EJW81339.1"/>
    </source>
</evidence>
<dbReference type="PROSITE" id="PS50940">
    <property type="entry name" value="CHIT_BIND_II"/>
    <property type="match status" value="6"/>
</dbReference>
<keyword evidence="2" id="KW-0732">Signal</keyword>